<comment type="catalytic activity">
    <reaction evidence="7">
        <text>Couples ATP hydrolysis with the unwinding of duplex DNA by translocating in the 3'-5' direction.</text>
        <dbReference type="EC" id="5.6.2.4"/>
    </reaction>
</comment>
<evidence type="ECO:0000256" key="9">
    <source>
        <dbReference type="ARBA" id="ARBA00048988"/>
    </source>
</evidence>
<dbReference type="InterPro" id="IPR014017">
    <property type="entry name" value="DNA_helicase_UvrD-like_C"/>
</dbReference>
<evidence type="ECO:0000256" key="3">
    <source>
        <dbReference type="ARBA" id="ARBA00022801"/>
    </source>
</evidence>
<dbReference type="RefSeq" id="WP_069293637.1">
    <property type="nucleotide sequence ID" value="NZ_CP140110.1"/>
</dbReference>
<dbReference type="SUPFAM" id="SSF52540">
    <property type="entry name" value="P-loop containing nucleoside triphosphate hydrolases"/>
    <property type="match status" value="1"/>
</dbReference>
<dbReference type="Proteomes" id="UP000094570">
    <property type="component" value="Unassembled WGS sequence"/>
</dbReference>
<dbReference type="Pfam" id="PF00580">
    <property type="entry name" value="UvrD-helicase"/>
    <property type="match status" value="1"/>
</dbReference>
<dbReference type="GO" id="GO:0003677">
    <property type="term" value="F:DNA binding"/>
    <property type="evidence" value="ECO:0007669"/>
    <property type="project" value="InterPro"/>
</dbReference>
<evidence type="ECO:0000256" key="10">
    <source>
        <dbReference type="PROSITE-ProRule" id="PRU00560"/>
    </source>
</evidence>
<keyword evidence="5 10" id="KW-0067">ATP-binding</keyword>
<evidence type="ECO:0000313" key="13">
    <source>
        <dbReference type="Proteomes" id="UP000094570"/>
    </source>
</evidence>
<evidence type="ECO:0000256" key="5">
    <source>
        <dbReference type="ARBA" id="ARBA00022840"/>
    </source>
</evidence>
<feature type="binding site" evidence="10">
    <location>
        <begin position="42"/>
        <end position="49"/>
    </location>
    <ligand>
        <name>ATP</name>
        <dbReference type="ChEBI" id="CHEBI:30616"/>
    </ligand>
</feature>
<dbReference type="InterPro" id="IPR013986">
    <property type="entry name" value="DExx_box_DNA_helicase_dom_sf"/>
</dbReference>
<dbReference type="InterPro" id="IPR027417">
    <property type="entry name" value="P-loop_NTPase"/>
</dbReference>
<proteinExistence type="inferred from homology"/>
<accession>A0A1E3G162</accession>
<protein>
    <recommendedName>
        <fullName evidence="8">DNA 3'-5' helicase</fullName>
        <ecNumber evidence="8">5.6.2.4</ecNumber>
    </recommendedName>
</protein>
<dbReference type="PROSITE" id="PS51198">
    <property type="entry name" value="UVRD_HELICASE_ATP_BIND"/>
    <property type="match status" value="1"/>
</dbReference>
<reference evidence="13" key="1">
    <citation type="submission" date="2016-04" db="EMBL/GenBank/DDBJ databases">
        <title>The genome sequence project of a novel Fervidobacterium isolate from a hot spring in Thailand.</title>
        <authorList>
            <person name="Gonzalez J.M."/>
            <person name="Cuecas A."/>
            <person name="Kanoksilapatham W."/>
        </authorList>
    </citation>
    <scope>NUCLEOTIDE SEQUENCE [LARGE SCALE GENOMIC DNA]</scope>
    <source>
        <strain evidence="13">FC2004</strain>
    </source>
</reference>
<dbReference type="PANTHER" id="PTHR11070:SF3">
    <property type="entry name" value="DNA 3'-5' HELICASE"/>
    <property type="match status" value="1"/>
</dbReference>
<dbReference type="CDD" id="cd17932">
    <property type="entry name" value="DEXQc_UvrD"/>
    <property type="match status" value="1"/>
</dbReference>
<organism evidence="12 13">
    <name type="scientific">Fervidobacterium thailandense</name>
    <dbReference type="NCBI Taxonomy" id="1008305"/>
    <lineage>
        <taxon>Bacteria</taxon>
        <taxon>Thermotogati</taxon>
        <taxon>Thermotogota</taxon>
        <taxon>Thermotogae</taxon>
        <taxon>Thermotogales</taxon>
        <taxon>Fervidobacteriaceae</taxon>
        <taxon>Fervidobacterium</taxon>
    </lineage>
</organism>
<evidence type="ECO:0000256" key="6">
    <source>
        <dbReference type="ARBA" id="ARBA00023235"/>
    </source>
</evidence>
<evidence type="ECO:0000256" key="4">
    <source>
        <dbReference type="ARBA" id="ARBA00022806"/>
    </source>
</evidence>
<evidence type="ECO:0000256" key="8">
    <source>
        <dbReference type="ARBA" id="ARBA00034808"/>
    </source>
</evidence>
<dbReference type="AlphaFoldDB" id="A0A1E3G162"/>
<gene>
    <name evidence="12" type="ORF">A4H02_07905</name>
</gene>
<dbReference type="PANTHER" id="PTHR11070">
    <property type="entry name" value="UVRD / RECB / PCRA DNA HELICASE FAMILY MEMBER"/>
    <property type="match status" value="1"/>
</dbReference>
<comment type="catalytic activity">
    <reaction evidence="9">
        <text>ATP + H2O = ADP + phosphate + H(+)</text>
        <dbReference type="Rhea" id="RHEA:13065"/>
        <dbReference type="ChEBI" id="CHEBI:15377"/>
        <dbReference type="ChEBI" id="CHEBI:15378"/>
        <dbReference type="ChEBI" id="CHEBI:30616"/>
        <dbReference type="ChEBI" id="CHEBI:43474"/>
        <dbReference type="ChEBI" id="CHEBI:456216"/>
        <dbReference type="EC" id="5.6.2.4"/>
    </reaction>
</comment>
<keyword evidence="3 10" id="KW-0378">Hydrolase</keyword>
<comment type="caution">
    <text evidence="12">The sequence shown here is derived from an EMBL/GenBank/DDBJ whole genome shotgun (WGS) entry which is preliminary data.</text>
</comment>
<evidence type="ECO:0000256" key="1">
    <source>
        <dbReference type="ARBA" id="ARBA00009922"/>
    </source>
</evidence>
<keyword evidence="2 10" id="KW-0547">Nucleotide-binding</keyword>
<name>A0A1E3G162_9BACT</name>
<dbReference type="Pfam" id="PF13361">
    <property type="entry name" value="UvrD_C"/>
    <property type="match status" value="2"/>
</dbReference>
<dbReference type="InterPro" id="IPR000212">
    <property type="entry name" value="DNA_helicase_UvrD/REP"/>
</dbReference>
<feature type="domain" description="UvrD-like helicase ATP-binding" evidence="11">
    <location>
        <begin position="21"/>
        <end position="333"/>
    </location>
</feature>
<keyword evidence="6" id="KW-0413">Isomerase</keyword>
<dbReference type="Gene3D" id="1.10.10.160">
    <property type="match status" value="1"/>
</dbReference>
<dbReference type="GO" id="GO:0000725">
    <property type="term" value="P:recombinational repair"/>
    <property type="evidence" value="ECO:0007669"/>
    <property type="project" value="TreeGrafter"/>
</dbReference>
<dbReference type="InterPro" id="IPR014016">
    <property type="entry name" value="UvrD-like_ATP-bd"/>
</dbReference>
<dbReference type="GO" id="GO:0005829">
    <property type="term" value="C:cytosol"/>
    <property type="evidence" value="ECO:0007669"/>
    <property type="project" value="TreeGrafter"/>
</dbReference>
<dbReference type="GO" id="GO:0043138">
    <property type="term" value="F:3'-5' DNA helicase activity"/>
    <property type="evidence" value="ECO:0007669"/>
    <property type="project" value="UniProtKB-EC"/>
</dbReference>
<dbReference type="OrthoDB" id="9810135at2"/>
<dbReference type="EC" id="5.6.2.4" evidence="8"/>
<evidence type="ECO:0000256" key="2">
    <source>
        <dbReference type="ARBA" id="ARBA00022741"/>
    </source>
</evidence>
<dbReference type="STRING" id="1008305.A4H02_07905"/>
<dbReference type="GO" id="GO:0005524">
    <property type="term" value="F:ATP binding"/>
    <property type="evidence" value="ECO:0007669"/>
    <property type="project" value="UniProtKB-UniRule"/>
</dbReference>
<evidence type="ECO:0000313" key="12">
    <source>
        <dbReference type="EMBL" id="ODN29991.1"/>
    </source>
</evidence>
<keyword evidence="4 10" id="KW-0347">Helicase</keyword>
<dbReference type="GO" id="GO:0016887">
    <property type="term" value="F:ATP hydrolysis activity"/>
    <property type="evidence" value="ECO:0007669"/>
    <property type="project" value="RHEA"/>
</dbReference>
<comment type="similarity">
    <text evidence="1">Belongs to the helicase family. UvrD subfamily.</text>
</comment>
<sequence>MSSLHENLKSFTLGDFYERLSRIDIEKREAVLSNYGKNIVIAGPGSGKTKLIEYKVAHLIASGVEPSKILLITFTNSAALEMKERVVSLVGKPAELVTWGTFHGVCNKIIKENYKIVSRIIGNGKEIWPGKDYRIAEPADIVRSMRFDPEFSKLIKIRVDFVDTLAKLLSANKETLDESNKLLKLTRGAVEKYVGGYELEKILANSNRLLDGLLELYQLFKVKHNLLDFYDLQNVVYLSLTLDTHFREKLSSRFEWVLIDEFQDTTPLQVKIVEFLSSYHGNLLCVGDDAQNIYSFRGVDFDYIAREFIKYDRTRDIADGAKLFKLTKNYRSTKEIVELTNKILPPECIPRVLRSVSTHGPRPIVRTVYHQVPAYKEVVDRVEEFLKDEEKPSNICVLVRANREVEEVAEELENRGIKTQTLERKTRERELLLESVRALIRAYLKVLSIVDLYYLVDKLNLLTVSSIEQLKVFDLFEELGIPVPRTLVEFLNHSFTRVRGLKVNSQLNRDFQRILKFVAQFSSAEEALNNLEYGNVFKKFLLDDAVVVTNVHQAKGLEWNSVVVLFKLNRLELDPEEKRVFYVAVTRAKKRLAIILLDKAFSVRTDNWLVERLSDYIV</sequence>
<evidence type="ECO:0000259" key="11">
    <source>
        <dbReference type="PROSITE" id="PS51198"/>
    </source>
</evidence>
<keyword evidence="13" id="KW-1185">Reference proteome</keyword>
<evidence type="ECO:0000256" key="7">
    <source>
        <dbReference type="ARBA" id="ARBA00034617"/>
    </source>
</evidence>
<dbReference type="Gene3D" id="3.40.50.300">
    <property type="entry name" value="P-loop containing nucleotide triphosphate hydrolases"/>
    <property type="match status" value="3"/>
</dbReference>
<dbReference type="EMBL" id="LWAF01000013">
    <property type="protein sequence ID" value="ODN29991.1"/>
    <property type="molecule type" value="Genomic_DNA"/>
</dbReference>